<sequence>MMARAVPFKNHNPKMNHISSDTQLPNQSSKKFTKSLLHNDELPKKSNQFRYVFASQSNV</sequence>
<organism evidence="2 3">
    <name type="scientific">Euroglyphus maynei</name>
    <name type="common">Mayne's house dust mite</name>
    <dbReference type="NCBI Taxonomy" id="6958"/>
    <lineage>
        <taxon>Eukaryota</taxon>
        <taxon>Metazoa</taxon>
        <taxon>Ecdysozoa</taxon>
        <taxon>Arthropoda</taxon>
        <taxon>Chelicerata</taxon>
        <taxon>Arachnida</taxon>
        <taxon>Acari</taxon>
        <taxon>Acariformes</taxon>
        <taxon>Sarcoptiformes</taxon>
        <taxon>Astigmata</taxon>
        <taxon>Psoroptidia</taxon>
        <taxon>Analgoidea</taxon>
        <taxon>Pyroglyphidae</taxon>
        <taxon>Pyroglyphinae</taxon>
        <taxon>Euroglyphus</taxon>
    </lineage>
</organism>
<gene>
    <name evidence="2" type="ORF">BLA29_012319</name>
</gene>
<accession>A0A1Y3B409</accession>
<evidence type="ECO:0000313" key="3">
    <source>
        <dbReference type="Proteomes" id="UP000194236"/>
    </source>
</evidence>
<comment type="caution">
    <text evidence="2">The sequence shown here is derived from an EMBL/GenBank/DDBJ whole genome shotgun (WGS) entry which is preliminary data.</text>
</comment>
<evidence type="ECO:0000256" key="1">
    <source>
        <dbReference type="SAM" id="MobiDB-lite"/>
    </source>
</evidence>
<dbReference type="Proteomes" id="UP000194236">
    <property type="component" value="Unassembled WGS sequence"/>
</dbReference>
<proteinExistence type="predicted"/>
<feature type="compositionally biased region" description="Polar residues" evidence="1">
    <location>
        <begin position="17"/>
        <end position="30"/>
    </location>
</feature>
<dbReference type="AlphaFoldDB" id="A0A1Y3B409"/>
<dbReference type="EMBL" id="MUJZ01041386">
    <property type="protein sequence ID" value="OTF75550.1"/>
    <property type="molecule type" value="Genomic_DNA"/>
</dbReference>
<keyword evidence="3" id="KW-1185">Reference proteome</keyword>
<evidence type="ECO:0000313" key="2">
    <source>
        <dbReference type="EMBL" id="OTF75550.1"/>
    </source>
</evidence>
<reference evidence="2 3" key="1">
    <citation type="submission" date="2017-03" db="EMBL/GenBank/DDBJ databases">
        <title>Genome Survey of Euroglyphus maynei.</title>
        <authorList>
            <person name="Arlian L.G."/>
            <person name="Morgan M.S."/>
            <person name="Rider S.D."/>
        </authorList>
    </citation>
    <scope>NUCLEOTIDE SEQUENCE [LARGE SCALE GENOMIC DNA]</scope>
    <source>
        <strain evidence="2">Arlian Lab</strain>
        <tissue evidence="2">Whole body</tissue>
    </source>
</reference>
<protein>
    <submittedName>
        <fullName evidence="2">Uncharacterized protein</fullName>
    </submittedName>
</protein>
<name>A0A1Y3B409_EURMA</name>
<feature type="region of interest" description="Disordered" evidence="1">
    <location>
        <begin position="1"/>
        <end position="41"/>
    </location>
</feature>